<evidence type="ECO:0000313" key="1">
    <source>
        <dbReference type="EMBL" id="GBP78898.1"/>
    </source>
</evidence>
<gene>
    <name evidence="1" type="ORF">EVAR_49797_1</name>
</gene>
<protein>
    <submittedName>
        <fullName evidence="1">Uncharacterized protein</fullName>
    </submittedName>
</protein>
<keyword evidence="2" id="KW-1185">Reference proteome</keyword>
<organism evidence="1 2">
    <name type="scientific">Eumeta variegata</name>
    <name type="common">Bagworm moth</name>
    <name type="synonym">Eumeta japonica</name>
    <dbReference type="NCBI Taxonomy" id="151549"/>
    <lineage>
        <taxon>Eukaryota</taxon>
        <taxon>Metazoa</taxon>
        <taxon>Ecdysozoa</taxon>
        <taxon>Arthropoda</taxon>
        <taxon>Hexapoda</taxon>
        <taxon>Insecta</taxon>
        <taxon>Pterygota</taxon>
        <taxon>Neoptera</taxon>
        <taxon>Endopterygota</taxon>
        <taxon>Lepidoptera</taxon>
        <taxon>Glossata</taxon>
        <taxon>Ditrysia</taxon>
        <taxon>Tineoidea</taxon>
        <taxon>Psychidae</taxon>
        <taxon>Oiketicinae</taxon>
        <taxon>Eumeta</taxon>
    </lineage>
</organism>
<evidence type="ECO:0000313" key="2">
    <source>
        <dbReference type="Proteomes" id="UP000299102"/>
    </source>
</evidence>
<dbReference type="EMBL" id="BGZK01001391">
    <property type="protein sequence ID" value="GBP78898.1"/>
    <property type="molecule type" value="Genomic_DNA"/>
</dbReference>
<dbReference type="AlphaFoldDB" id="A0A4C1YRX8"/>
<reference evidence="1 2" key="1">
    <citation type="journal article" date="2019" name="Commun. Biol.">
        <title>The bagworm genome reveals a unique fibroin gene that provides high tensile strength.</title>
        <authorList>
            <person name="Kono N."/>
            <person name="Nakamura H."/>
            <person name="Ohtoshi R."/>
            <person name="Tomita M."/>
            <person name="Numata K."/>
            <person name="Arakawa K."/>
        </authorList>
    </citation>
    <scope>NUCLEOTIDE SEQUENCE [LARGE SCALE GENOMIC DNA]</scope>
</reference>
<proteinExistence type="predicted"/>
<comment type="caution">
    <text evidence="1">The sequence shown here is derived from an EMBL/GenBank/DDBJ whole genome shotgun (WGS) entry which is preliminary data.</text>
</comment>
<dbReference type="Proteomes" id="UP000299102">
    <property type="component" value="Unassembled WGS sequence"/>
</dbReference>
<sequence>MGKIEHTRAPLYTVELCYDLPSAVFPTNFDKKVFKKRAYSHFKRPAMNFIITSLRLMYMGHDDRLLSHSSHSRLALMTP</sequence>
<name>A0A4C1YRX8_EUMVA</name>
<accession>A0A4C1YRX8</accession>